<dbReference type="Gene3D" id="3.90.550.10">
    <property type="entry name" value="Spore Coat Polysaccharide Biosynthesis Protein SpsA, Chain A"/>
    <property type="match status" value="1"/>
</dbReference>
<evidence type="ECO:0000256" key="2">
    <source>
        <dbReference type="ARBA" id="ARBA00022676"/>
    </source>
</evidence>
<accession>A0A5J5J265</accession>
<keyword evidence="4" id="KW-0472">Membrane</keyword>
<comment type="caution">
    <text evidence="6">The sequence shown here is derived from an EMBL/GenBank/DDBJ whole genome shotgun (WGS) entry which is preliminary data.</text>
</comment>
<dbReference type="InterPro" id="IPR001173">
    <property type="entry name" value="Glyco_trans_2-like"/>
</dbReference>
<evidence type="ECO:0000256" key="4">
    <source>
        <dbReference type="SAM" id="Phobius"/>
    </source>
</evidence>
<dbReference type="SUPFAM" id="SSF53448">
    <property type="entry name" value="Nucleotide-diphospho-sugar transferases"/>
    <property type="match status" value="1"/>
</dbReference>
<keyword evidence="2" id="KW-0328">Glycosyltransferase</keyword>
<dbReference type="AlphaFoldDB" id="A0A5J5J265"/>
<feature type="transmembrane region" description="Helical" evidence="4">
    <location>
        <begin position="385"/>
        <end position="402"/>
    </location>
</feature>
<keyword evidence="4" id="KW-1133">Transmembrane helix</keyword>
<name>A0A5J5J265_9MICO</name>
<feature type="transmembrane region" description="Helical" evidence="4">
    <location>
        <begin position="352"/>
        <end position="373"/>
    </location>
</feature>
<keyword evidence="7" id="KW-1185">Reference proteome</keyword>
<protein>
    <submittedName>
        <fullName evidence="6">Glycosyltransferase family 2 protein</fullName>
    </submittedName>
</protein>
<gene>
    <name evidence="6" type="ORF">F6B43_10090</name>
</gene>
<feature type="transmembrane region" description="Helical" evidence="4">
    <location>
        <begin position="328"/>
        <end position="346"/>
    </location>
</feature>
<dbReference type="PANTHER" id="PTHR43630:SF1">
    <property type="entry name" value="POLY-BETA-1,6-N-ACETYL-D-GLUCOSAMINE SYNTHASE"/>
    <property type="match status" value="1"/>
</dbReference>
<feature type="transmembrane region" description="Helical" evidence="4">
    <location>
        <begin position="436"/>
        <end position="456"/>
    </location>
</feature>
<dbReference type="InterPro" id="IPR029044">
    <property type="entry name" value="Nucleotide-diphossugar_trans"/>
</dbReference>
<comment type="similarity">
    <text evidence="1">Belongs to the glycosyltransferase 2 family.</text>
</comment>
<dbReference type="RefSeq" id="WP_150448814.1">
    <property type="nucleotide sequence ID" value="NZ_VYSA01000002.1"/>
</dbReference>
<dbReference type="GO" id="GO:0016757">
    <property type="term" value="F:glycosyltransferase activity"/>
    <property type="evidence" value="ECO:0007669"/>
    <property type="project" value="UniProtKB-KW"/>
</dbReference>
<evidence type="ECO:0000313" key="7">
    <source>
        <dbReference type="Proteomes" id="UP000325827"/>
    </source>
</evidence>
<dbReference type="PANTHER" id="PTHR43630">
    <property type="entry name" value="POLY-BETA-1,6-N-ACETYL-D-GLUCOSAMINE SYNTHASE"/>
    <property type="match status" value="1"/>
</dbReference>
<evidence type="ECO:0000313" key="6">
    <source>
        <dbReference type="EMBL" id="KAA9107779.1"/>
    </source>
</evidence>
<dbReference type="EMBL" id="VYSA01000002">
    <property type="protein sequence ID" value="KAA9107779.1"/>
    <property type="molecule type" value="Genomic_DNA"/>
</dbReference>
<proteinExistence type="inferred from homology"/>
<dbReference type="CDD" id="cd06423">
    <property type="entry name" value="CESA_like"/>
    <property type="match status" value="1"/>
</dbReference>
<feature type="transmembrane region" description="Helical" evidence="4">
    <location>
        <begin position="463"/>
        <end position="484"/>
    </location>
</feature>
<dbReference type="OrthoDB" id="9797391at2"/>
<reference evidence="7" key="1">
    <citation type="submission" date="2019-09" db="EMBL/GenBank/DDBJ databases">
        <title>Mumia zhuanghuii sp. nov. isolated from the intestinal contents of plateau pika (Ochotona curzoniae) in the Qinghai-Tibet plateau of China.</title>
        <authorList>
            <person name="Tian Z."/>
        </authorList>
    </citation>
    <scope>NUCLEOTIDE SEQUENCE [LARGE SCALE GENOMIC DNA]</scope>
    <source>
        <strain evidence="7">JCM 30598</strain>
    </source>
</reference>
<evidence type="ECO:0000256" key="1">
    <source>
        <dbReference type="ARBA" id="ARBA00006739"/>
    </source>
</evidence>
<feature type="domain" description="Glycosyltransferase 2-like" evidence="5">
    <location>
        <begin position="58"/>
        <end position="236"/>
    </location>
</feature>
<keyword evidence="4" id="KW-0812">Transmembrane</keyword>
<organism evidence="6 7">
    <name type="scientific">Microbacterium rhizomatis</name>
    <dbReference type="NCBI Taxonomy" id="1631477"/>
    <lineage>
        <taxon>Bacteria</taxon>
        <taxon>Bacillati</taxon>
        <taxon>Actinomycetota</taxon>
        <taxon>Actinomycetes</taxon>
        <taxon>Micrococcales</taxon>
        <taxon>Microbacteriaceae</taxon>
        <taxon>Microbacterium</taxon>
    </lineage>
</organism>
<dbReference type="Proteomes" id="UP000325827">
    <property type="component" value="Unassembled WGS sequence"/>
</dbReference>
<sequence length="496" mass="54969">MTSTPELPAVSRSELALRSRSKAPVVVPQEPVYSHAFPEDFDSVFEGSSTQRSTIGCVIPAYNEEESIAQVIEGLLSQTRVPDVIHVVVNNTTDKTVALASQFAGPHEITTELGEQFTEVFVHDIGKNPDKKVGALNYGYSLVEGYDYLLGVDGDTIAENHAVENLETEIISDTRIGGISAIYTIDNKPFKGLASFLISGQRSQFAAFNLQNLLRGRNMAVLGGQFSVFSTQALREVMEANHQSTPWVKDSEVEDSLLSLQIKSAGYLTKISPIARADVGGMTTLSGLDAQQVKWTYGAIELMWPGQRGDTKGQPFHPNLRIRWFENFGMLTNLFVRLAFILLLAGSLSLNAFVFSPIWLVPIAMAVLLNLRMAFTMQSRTRKDVLFALLIVPAELYMWIRLSHFARAWTRFLSKKKVDNWAMQAKAEKGGGLGHWTPFVVTAAVLVTIAIIWMMLGPVVQSTILWIGWPIVGAVTVLQTLMMFTKLVRRQHGYKV</sequence>
<keyword evidence="3 6" id="KW-0808">Transferase</keyword>
<evidence type="ECO:0000256" key="3">
    <source>
        <dbReference type="ARBA" id="ARBA00022679"/>
    </source>
</evidence>
<dbReference type="Pfam" id="PF00535">
    <property type="entry name" value="Glycos_transf_2"/>
    <property type="match status" value="1"/>
</dbReference>
<evidence type="ECO:0000259" key="5">
    <source>
        <dbReference type="Pfam" id="PF00535"/>
    </source>
</evidence>